<proteinExistence type="predicted"/>
<keyword evidence="2" id="KW-1185">Reference proteome</keyword>
<dbReference type="InterPro" id="IPR007263">
    <property type="entry name" value="DCC1-like"/>
</dbReference>
<dbReference type="Proteomes" id="UP001501237">
    <property type="component" value="Unassembled WGS sequence"/>
</dbReference>
<organism evidence="1 2">
    <name type="scientific">Actinocorallia longicatena</name>
    <dbReference type="NCBI Taxonomy" id="111803"/>
    <lineage>
        <taxon>Bacteria</taxon>
        <taxon>Bacillati</taxon>
        <taxon>Actinomycetota</taxon>
        <taxon>Actinomycetes</taxon>
        <taxon>Streptosporangiales</taxon>
        <taxon>Thermomonosporaceae</taxon>
        <taxon>Actinocorallia</taxon>
    </lineage>
</organism>
<reference evidence="2" key="1">
    <citation type="journal article" date="2019" name="Int. J. Syst. Evol. Microbiol.">
        <title>The Global Catalogue of Microorganisms (GCM) 10K type strain sequencing project: providing services to taxonomists for standard genome sequencing and annotation.</title>
        <authorList>
            <consortium name="The Broad Institute Genomics Platform"/>
            <consortium name="The Broad Institute Genome Sequencing Center for Infectious Disease"/>
            <person name="Wu L."/>
            <person name="Ma J."/>
        </authorList>
    </citation>
    <scope>NUCLEOTIDE SEQUENCE [LARGE SCALE GENOMIC DNA]</scope>
    <source>
        <strain evidence="2">JCM 9377</strain>
    </source>
</reference>
<evidence type="ECO:0008006" key="3">
    <source>
        <dbReference type="Google" id="ProtNLM"/>
    </source>
</evidence>
<evidence type="ECO:0000313" key="2">
    <source>
        <dbReference type="Proteomes" id="UP001501237"/>
    </source>
</evidence>
<evidence type="ECO:0000313" key="1">
    <source>
        <dbReference type="EMBL" id="GAA3210415.1"/>
    </source>
</evidence>
<dbReference type="Pfam" id="PF04134">
    <property type="entry name" value="DCC1-like"/>
    <property type="match status" value="1"/>
</dbReference>
<dbReference type="RefSeq" id="WP_344827656.1">
    <property type="nucleotide sequence ID" value="NZ_BAAAUV010000006.1"/>
</dbReference>
<sequence>MRTRPVLLFDGDCGFCTSCVRFAERRIAPDADLRPFQFEDLGSYGTTWERAEHEVVWITPDGRASGGVQGIAALLRHRGGLFGPVGVLLRLPPFRWIAHGLYRLVANNRHRMPGGTAACALPAHLRPGARRPAEPTGPV</sequence>
<protein>
    <recommendedName>
        <fullName evidence="3">DCC family thiol-disulfide oxidoreductase YuxK</fullName>
    </recommendedName>
</protein>
<name>A0ABP6Q928_9ACTN</name>
<dbReference type="EMBL" id="BAAAUV010000006">
    <property type="protein sequence ID" value="GAA3210415.1"/>
    <property type="molecule type" value="Genomic_DNA"/>
</dbReference>
<accession>A0ABP6Q928</accession>
<comment type="caution">
    <text evidence="1">The sequence shown here is derived from an EMBL/GenBank/DDBJ whole genome shotgun (WGS) entry which is preliminary data.</text>
</comment>
<gene>
    <name evidence="1" type="ORF">GCM10010468_28340</name>
</gene>